<dbReference type="OrthoDB" id="9807202at2"/>
<dbReference type="CDD" id="cd16352">
    <property type="entry name" value="CheD"/>
    <property type="match status" value="1"/>
</dbReference>
<evidence type="ECO:0000313" key="4">
    <source>
        <dbReference type="EMBL" id="ANP46770.1"/>
    </source>
</evidence>
<protein>
    <recommendedName>
        <fullName evidence="3">Probable chemoreceptor glutamine deamidase CheD</fullName>
        <ecNumber evidence="3">3.5.1.44</ecNumber>
    </recommendedName>
</protein>
<name>A0A1B1AJS3_9PROT</name>
<accession>A0A1B1AJS3</accession>
<organism evidence="4 5">
    <name type="scientific">Candidatus Viadribacter manganicus</name>
    <dbReference type="NCBI Taxonomy" id="1759059"/>
    <lineage>
        <taxon>Bacteria</taxon>
        <taxon>Pseudomonadati</taxon>
        <taxon>Pseudomonadota</taxon>
        <taxon>Alphaproteobacteria</taxon>
        <taxon>Hyphomonadales</taxon>
        <taxon>Hyphomonadaceae</taxon>
        <taxon>Candidatus Viadribacter</taxon>
    </lineage>
</organism>
<dbReference type="InterPro" id="IPR038592">
    <property type="entry name" value="CheD-like_sf"/>
</dbReference>
<dbReference type="InterPro" id="IPR005659">
    <property type="entry name" value="Chemorcpt_Glu_NH3ase_CheD"/>
</dbReference>
<dbReference type="InterPro" id="IPR011324">
    <property type="entry name" value="Cytotoxic_necrot_fac-like_cat"/>
</dbReference>
<evidence type="ECO:0000313" key="5">
    <source>
        <dbReference type="Proteomes" id="UP000092498"/>
    </source>
</evidence>
<evidence type="ECO:0000256" key="3">
    <source>
        <dbReference type="HAMAP-Rule" id="MF_01440"/>
    </source>
</evidence>
<dbReference type="PANTHER" id="PTHR35147:SF2">
    <property type="entry name" value="CHEMORECEPTOR GLUTAMINE DEAMIDASE CHED-RELATED"/>
    <property type="match status" value="1"/>
</dbReference>
<dbReference type="KEGG" id="cbot:ATE48_13030"/>
<sequence>MTSIAVSAPQERTMHVVQGEYRVIRDPRIVLSTILGSCVATCIWDDVAGVGGMNHFLLPGDEGAGPDQVKYGVNAMELLINGLLKEGAARSRLQGKLFGGAHVVQSLGDIGAKNAAFALRFLALERIPCVGQSLGGDRARRVRFWPTTGRASQLLLESTQASELLAERQLQPAPVDPSAGKVELF</sequence>
<dbReference type="PANTHER" id="PTHR35147">
    <property type="entry name" value="CHEMORECEPTOR GLUTAMINE DEAMIDASE CHED-RELATED"/>
    <property type="match status" value="1"/>
</dbReference>
<dbReference type="HAMAP" id="MF_01440">
    <property type="entry name" value="CheD"/>
    <property type="match status" value="1"/>
</dbReference>
<comment type="catalytic activity">
    <reaction evidence="3">
        <text>L-glutaminyl-[protein] + H2O = L-glutamyl-[protein] + NH4(+)</text>
        <dbReference type="Rhea" id="RHEA:16441"/>
        <dbReference type="Rhea" id="RHEA-COMP:10207"/>
        <dbReference type="Rhea" id="RHEA-COMP:10208"/>
        <dbReference type="ChEBI" id="CHEBI:15377"/>
        <dbReference type="ChEBI" id="CHEBI:28938"/>
        <dbReference type="ChEBI" id="CHEBI:29973"/>
        <dbReference type="ChEBI" id="CHEBI:30011"/>
        <dbReference type="EC" id="3.5.1.44"/>
    </reaction>
</comment>
<keyword evidence="5" id="KW-1185">Reference proteome</keyword>
<dbReference type="AlphaFoldDB" id="A0A1B1AJS3"/>
<dbReference type="InParanoid" id="A0A1B1AJS3"/>
<dbReference type="EC" id="3.5.1.44" evidence="3"/>
<dbReference type="STRING" id="1759059.ATE48_13030"/>
<reference evidence="4 5" key="1">
    <citation type="submission" date="2015-11" db="EMBL/GenBank/DDBJ databases">
        <title>Whole-Genome Sequence of Candidatus Oderbacter manganicum from the National Park Lower Oder Valley, Germany.</title>
        <authorList>
            <person name="Braun B."/>
            <person name="Liere K."/>
            <person name="Szewzyk U."/>
        </authorList>
    </citation>
    <scope>NUCLEOTIDE SEQUENCE [LARGE SCALE GENOMIC DNA]</scope>
    <source>
        <strain evidence="4 5">OTSz_A_272</strain>
    </source>
</reference>
<comment type="function">
    <text evidence="3">Probably deamidates glutamine residues to glutamate on methyl-accepting chemotaxis receptors (MCPs), playing an important role in chemotaxis.</text>
</comment>
<dbReference type="Pfam" id="PF03975">
    <property type="entry name" value="CheD"/>
    <property type="match status" value="1"/>
</dbReference>
<evidence type="ECO:0000256" key="1">
    <source>
        <dbReference type="ARBA" id="ARBA00022500"/>
    </source>
</evidence>
<keyword evidence="1 3" id="KW-0145">Chemotaxis</keyword>
<dbReference type="GO" id="GO:0006935">
    <property type="term" value="P:chemotaxis"/>
    <property type="evidence" value="ECO:0007669"/>
    <property type="project" value="UniProtKB-UniRule"/>
</dbReference>
<proteinExistence type="inferred from homology"/>
<dbReference type="GO" id="GO:0050568">
    <property type="term" value="F:protein-glutamine glutaminase activity"/>
    <property type="evidence" value="ECO:0007669"/>
    <property type="project" value="UniProtKB-UniRule"/>
</dbReference>
<keyword evidence="2 3" id="KW-0378">Hydrolase</keyword>
<dbReference type="EMBL" id="CP013244">
    <property type="protein sequence ID" value="ANP46770.1"/>
    <property type="molecule type" value="Genomic_DNA"/>
</dbReference>
<evidence type="ECO:0000256" key="2">
    <source>
        <dbReference type="ARBA" id="ARBA00022801"/>
    </source>
</evidence>
<dbReference type="RefSeq" id="WP_066772191.1">
    <property type="nucleotide sequence ID" value="NZ_CP013244.1"/>
</dbReference>
<dbReference type="Proteomes" id="UP000092498">
    <property type="component" value="Chromosome"/>
</dbReference>
<gene>
    <name evidence="3" type="primary">cheD</name>
    <name evidence="4" type="ORF">ATE48_13030</name>
</gene>
<comment type="similarity">
    <text evidence="3">Belongs to the CheD family.</text>
</comment>
<dbReference type="SUPFAM" id="SSF64438">
    <property type="entry name" value="CNF1/YfiH-like putative cysteine hydrolases"/>
    <property type="match status" value="1"/>
</dbReference>
<dbReference type="Gene3D" id="3.30.1330.200">
    <property type="match status" value="1"/>
</dbReference>